<dbReference type="InterPro" id="IPR003593">
    <property type="entry name" value="AAA+_ATPase"/>
</dbReference>
<dbReference type="GO" id="GO:0016887">
    <property type="term" value="F:ATP hydrolysis activity"/>
    <property type="evidence" value="ECO:0007669"/>
    <property type="project" value="InterPro"/>
</dbReference>
<keyword evidence="1" id="KW-0547">Nucleotide-binding</keyword>
<organism evidence="4">
    <name type="scientific">Peptoniphilus gorbachii</name>
    <dbReference type="NCBI Taxonomy" id="411567"/>
    <lineage>
        <taxon>Bacteria</taxon>
        <taxon>Bacillati</taxon>
        <taxon>Bacillota</taxon>
        <taxon>Tissierellia</taxon>
        <taxon>Tissierellales</taxon>
        <taxon>Peptoniphilaceae</taxon>
        <taxon>Peptoniphilus</taxon>
    </lineage>
</organism>
<accession>A0A6N3DFZ8</accession>
<feature type="domain" description="ABC transporter" evidence="3">
    <location>
        <begin position="1"/>
        <end position="225"/>
    </location>
</feature>
<proteinExistence type="predicted"/>
<evidence type="ECO:0000256" key="1">
    <source>
        <dbReference type="ARBA" id="ARBA00022741"/>
    </source>
</evidence>
<dbReference type="InterPro" id="IPR003439">
    <property type="entry name" value="ABC_transporter-like_ATP-bd"/>
</dbReference>
<dbReference type="GO" id="GO:0005524">
    <property type="term" value="F:ATP binding"/>
    <property type="evidence" value="ECO:0007669"/>
    <property type="project" value="UniProtKB-KW"/>
</dbReference>
<dbReference type="SMART" id="SM00382">
    <property type="entry name" value="AAA"/>
    <property type="match status" value="1"/>
</dbReference>
<protein>
    <submittedName>
        <fullName evidence="4">ABC-type transporter ATP-binding protein EcsA</fullName>
    </submittedName>
</protein>
<name>A0A6N3DFZ8_9FIRM</name>
<dbReference type="PANTHER" id="PTHR43158:SF1">
    <property type="entry name" value="ABC TRANSPORTER, ATP-BINDING PROTEIN"/>
    <property type="match status" value="1"/>
</dbReference>
<evidence type="ECO:0000259" key="3">
    <source>
        <dbReference type="PROSITE" id="PS50893"/>
    </source>
</evidence>
<dbReference type="InterPro" id="IPR027417">
    <property type="entry name" value="P-loop_NTPase"/>
</dbReference>
<dbReference type="SUPFAM" id="SSF52540">
    <property type="entry name" value="P-loop containing nucleoside triphosphate hydrolases"/>
    <property type="match status" value="1"/>
</dbReference>
<gene>
    <name evidence="4" type="primary">ecsA_1</name>
    <name evidence="4" type="ORF">PGLFYP46_00622</name>
</gene>
<dbReference type="EMBL" id="CACRUP010000024">
    <property type="protein sequence ID" value="VYU24627.1"/>
    <property type="molecule type" value="Genomic_DNA"/>
</dbReference>
<sequence>MSKIEIKNLSMGYKHKVLDNLNLELEKGQIVGLVGPNGAGKSTLLRILAGLEKTYKGSVKINGEEISYKTGEILSYQPDKFALSEKLSVKEVVKTYKLFFKDFDEEKFYRLFKEFNLPEKAKVKEMSKGMREKMQIALSLSRKSQIFLLDEPISGVDPSARKAIIETILNNFEEDNLIIVSTHLINQIEPLLDRVLFLSDGKIMINKTVDEIRSEENMSIEDYFTEVF</sequence>
<dbReference type="AlphaFoldDB" id="A0A6N3DFZ8"/>
<dbReference type="PANTHER" id="PTHR43158">
    <property type="entry name" value="SKFA PEPTIDE EXPORT ATP-BINDING PROTEIN SKFE"/>
    <property type="match status" value="1"/>
</dbReference>
<keyword evidence="2 4" id="KW-0067">ATP-binding</keyword>
<dbReference type="RefSeq" id="WP_156702723.1">
    <property type="nucleotide sequence ID" value="NZ_CACRUP010000024.1"/>
</dbReference>
<dbReference type="Gene3D" id="3.40.50.300">
    <property type="entry name" value="P-loop containing nucleotide triphosphate hydrolases"/>
    <property type="match status" value="1"/>
</dbReference>
<dbReference type="Pfam" id="PF00005">
    <property type="entry name" value="ABC_tran"/>
    <property type="match status" value="1"/>
</dbReference>
<dbReference type="CDD" id="cd03230">
    <property type="entry name" value="ABC_DR_subfamily_A"/>
    <property type="match status" value="1"/>
</dbReference>
<reference evidence="4" key="1">
    <citation type="submission" date="2019-11" db="EMBL/GenBank/DDBJ databases">
        <authorList>
            <person name="Feng L."/>
        </authorList>
    </citation>
    <scope>NUCLEOTIDE SEQUENCE</scope>
    <source>
        <strain evidence="4">PgorbachiiLFYP46</strain>
    </source>
</reference>
<dbReference type="PROSITE" id="PS50893">
    <property type="entry name" value="ABC_TRANSPORTER_2"/>
    <property type="match status" value="1"/>
</dbReference>
<evidence type="ECO:0000256" key="2">
    <source>
        <dbReference type="ARBA" id="ARBA00022840"/>
    </source>
</evidence>
<evidence type="ECO:0000313" key="4">
    <source>
        <dbReference type="EMBL" id="VYU24627.1"/>
    </source>
</evidence>